<gene>
    <name evidence="4" type="ORF">DET51_101137</name>
    <name evidence="5" type="ORF">DET61_101192</name>
    <name evidence="3" type="ORF">DET64_101138</name>
    <name evidence="2" type="ORF">F6453_3234</name>
</gene>
<feature type="domain" description="PilZ" evidence="1">
    <location>
        <begin position="25"/>
        <end position="102"/>
    </location>
</feature>
<sequence>MTENMTNNSADRRIKDRFPASCLRVQLRERGFFGRGKQPVAVTCLDMNRYGMAVLCPRPVDVGVRLFLDIEGKYISESRVGARVIACQPYQAGYRVSLQFAYCLDKNAYSRTMDNALSRIEGFYNRYAS</sequence>
<dbReference type="Proteomes" id="UP000252795">
    <property type="component" value="Unassembled WGS sequence"/>
</dbReference>
<evidence type="ECO:0000313" key="5">
    <source>
        <dbReference type="EMBL" id="RCW75197.1"/>
    </source>
</evidence>
<dbReference type="Proteomes" id="UP000469950">
    <property type="component" value="Unassembled WGS sequence"/>
</dbReference>
<comment type="caution">
    <text evidence="4">The sequence shown here is derived from an EMBL/GenBank/DDBJ whole genome shotgun (WGS) entry which is preliminary data.</text>
</comment>
<accession>A0A368VFL2</accession>
<evidence type="ECO:0000313" key="6">
    <source>
        <dbReference type="Proteomes" id="UP000252795"/>
    </source>
</evidence>
<dbReference type="InterPro" id="IPR009875">
    <property type="entry name" value="PilZ_domain"/>
</dbReference>
<organism evidence="4 6">
    <name type="scientific">Marinobacter nauticus</name>
    <name type="common">Marinobacter hydrocarbonoclasticus</name>
    <name type="synonym">Marinobacter aquaeolei</name>
    <dbReference type="NCBI Taxonomy" id="2743"/>
    <lineage>
        <taxon>Bacteria</taxon>
        <taxon>Pseudomonadati</taxon>
        <taxon>Pseudomonadota</taxon>
        <taxon>Gammaproteobacteria</taxon>
        <taxon>Pseudomonadales</taxon>
        <taxon>Marinobacteraceae</taxon>
        <taxon>Marinobacter</taxon>
    </lineage>
</organism>
<dbReference type="EMBL" id="QPJB01000001">
    <property type="protein sequence ID" value="RCW37801.1"/>
    <property type="molecule type" value="Genomic_DNA"/>
</dbReference>
<dbReference type="EMBL" id="QNSA01000001">
    <property type="protein sequence ID" value="RBP76955.1"/>
    <property type="molecule type" value="Genomic_DNA"/>
</dbReference>
<keyword evidence="7" id="KW-1185">Reference proteome</keyword>
<reference evidence="2 9" key="2">
    <citation type="submission" date="2019-10" db="EMBL/GenBank/DDBJ databases">
        <title>Draft genome sequence of Marinobacter hydrocarbonoclasticus NCT7M from the microbiome of the marine copepod.</title>
        <authorList>
            <person name="Nuttall R."/>
            <person name="Sharma G."/>
            <person name="Moisander P."/>
        </authorList>
    </citation>
    <scope>NUCLEOTIDE SEQUENCE [LARGE SCALE GENOMIC DNA]</scope>
    <source>
        <strain evidence="2 9">NCT7M</strain>
    </source>
</reference>
<dbReference type="GO" id="GO:0035438">
    <property type="term" value="F:cyclic-di-GMP binding"/>
    <property type="evidence" value="ECO:0007669"/>
    <property type="project" value="InterPro"/>
</dbReference>
<name>A0A368VFL2_MARNT</name>
<evidence type="ECO:0000313" key="7">
    <source>
        <dbReference type="Proteomes" id="UP000253065"/>
    </source>
</evidence>
<evidence type="ECO:0000313" key="4">
    <source>
        <dbReference type="EMBL" id="RCW37801.1"/>
    </source>
</evidence>
<dbReference type="Pfam" id="PF07238">
    <property type="entry name" value="PilZ"/>
    <property type="match status" value="1"/>
</dbReference>
<dbReference type="EMBL" id="WBMP01000017">
    <property type="protein sequence ID" value="KAE8544414.1"/>
    <property type="molecule type" value="Genomic_DNA"/>
</dbReference>
<evidence type="ECO:0000313" key="8">
    <source>
        <dbReference type="Proteomes" id="UP000253647"/>
    </source>
</evidence>
<protein>
    <recommendedName>
        <fullName evidence="1">PilZ domain-containing protein</fullName>
    </recommendedName>
</protein>
<evidence type="ECO:0000259" key="1">
    <source>
        <dbReference type="Pfam" id="PF07238"/>
    </source>
</evidence>
<evidence type="ECO:0000313" key="9">
    <source>
        <dbReference type="Proteomes" id="UP000469950"/>
    </source>
</evidence>
<dbReference type="Proteomes" id="UP000253647">
    <property type="component" value="Unassembled WGS sequence"/>
</dbReference>
<proteinExistence type="predicted"/>
<dbReference type="RefSeq" id="WP_014420969.1">
    <property type="nucleotide sequence ID" value="NZ_JAHVKL010000002.1"/>
</dbReference>
<reference evidence="6 8" key="1">
    <citation type="submission" date="2018-07" db="EMBL/GenBank/DDBJ databases">
        <title>Freshwater and sediment microbial communities from various areas in North America, analyzing microbe dynamics in response to fracking.</title>
        <authorList>
            <person name="Lamendella R."/>
        </authorList>
    </citation>
    <scope>NUCLEOTIDE SEQUENCE [LARGE SCALE GENOMIC DNA]</scope>
    <source>
        <strain evidence="5 8">105B</strain>
        <strain evidence="4 6">114E</strain>
        <strain evidence="3 7">114E_o</strain>
    </source>
</reference>
<dbReference type="AlphaFoldDB" id="A0A368VFL2"/>
<dbReference type="Proteomes" id="UP000253065">
    <property type="component" value="Unassembled WGS sequence"/>
</dbReference>
<evidence type="ECO:0000313" key="2">
    <source>
        <dbReference type="EMBL" id="KAE8544414.1"/>
    </source>
</evidence>
<dbReference type="EMBL" id="QPJI01000001">
    <property type="protein sequence ID" value="RCW75197.1"/>
    <property type="molecule type" value="Genomic_DNA"/>
</dbReference>
<evidence type="ECO:0000313" key="3">
    <source>
        <dbReference type="EMBL" id="RBP76955.1"/>
    </source>
</evidence>